<organism evidence="3 4">
    <name type="scientific">Littorina saxatilis</name>
    <dbReference type="NCBI Taxonomy" id="31220"/>
    <lineage>
        <taxon>Eukaryota</taxon>
        <taxon>Metazoa</taxon>
        <taxon>Spiralia</taxon>
        <taxon>Lophotrochozoa</taxon>
        <taxon>Mollusca</taxon>
        <taxon>Gastropoda</taxon>
        <taxon>Caenogastropoda</taxon>
        <taxon>Littorinimorpha</taxon>
        <taxon>Littorinoidea</taxon>
        <taxon>Littorinidae</taxon>
        <taxon>Littorina</taxon>
    </lineage>
</organism>
<gene>
    <name evidence="3" type="ORF">V1264_000573</name>
</gene>
<dbReference type="InterPro" id="IPR009057">
    <property type="entry name" value="Homeodomain-like_sf"/>
</dbReference>
<proteinExistence type="predicted"/>
<accession>A0AAN9C0K0</accession>
<dbReference type="SUPFAM" id="SSF46689">
    <property type="entry name" value="Homeodomain-like"/>
    <property type="match status" value="1"/>
</dbReference>
<dbReference type="Pfam" id="PF01498">
    <property type="entry name" value="HTH_Tnp_Tc3_2"/>
    <property type="match status" value="1"/>
</dbReference>
<dbReference type="GO" id="GO:0015074">
    <property type="term" value="P:DNA integration"/>
    <property type="evidence" value="ECO:0007669"/>
    <property type="project" value="InterPro"/>
</dbReference>
<dbReference type="Gene3D" id="3.30.420.10">
    <property type="entry name" value="Ribonuclease H-like superfamily/Ribonuclease H"/>
    <property type="match status" value="1"/>
</dbReference>
<dbReference type="GO" id="GO:0006313">
    <property type="term" value="P:DNA transposition"/>
    <property type="evidence" value="ECO:0007669"/>
    <property type="project" value="InterPro"/>
</dbReference>
<evidence type="ECO:0000259" key="2">
    <source>
        <dbReference type="Pfam" id="PF13358"/>
    </source>
</evidence>
<dbReference type="Pfam" id="PF13384">
    <property type="entry name" value="HTH_23"/>
    <property type="match status" value="1"/>
</dbReference>
<protein>
    <recommendedName>
        <fullName evidence="5">Transposase</fullName>
    </recommendedName>
</protein>
<dbReference type="Pfam" id="PF13358">
    <property type="entry name" value="DDE_3"/>
    <property type="match status" value="1"/>
</dbReference>
<dbReference type="EMBL" id="JBAMIC010000001">
    <property type="protein sequence ID" value="KAK7114519.1"/>
    <property type="molecule type" value="Genomic_DNA"/>
</dbReference>
<dbReference type="InterPro" id="IPR002492">
    <property type="entry name" value="Transposase_Tc1-like"/>
</dbReference>
<comment type="caution">
    <text evidence="3">The sequence shown here is derived from an EMBL/GenBank/DDBJ whole genome shotgun (WGS) entry which is preliminary data.</text>
</comment>
<evidence type="ECO:0000259" key="1">
    <source>
        <dbReference type="Pfam" id="PF01498"/>
    </source>
</evidence>
<dbReference type="AlphaFoldDB" id="A0AAN9C0K0"/>
<dbReference type="GO" id="GO:0003677">
    <property type="term" value="F:DNA binding"/>
    <property type="evidence" value="ECO:0007669"/>
    <property type="project" value="InterPro"/>
</dbReference>
<keyword evidence="4" id="KW-1185">Reference proteome</keyword>
<dbReference type="Proteomes" id="UP001374579">
    <property type="component" value="Unassembled WGS sequence"/>
</dbReference>
<name>A0AAN9C0K0_9CAEN</name>
<sequence>MPRLTSAERERAIGRLEAGDTPEVVAATFKCHISTIYRLLQRFVITGSTADAERSGRPRVTTPRQDRHIFRSHVAHPFRTAAETARTVIGTHQAPISRQTASRRLRFRGLRNCRPARGPVLTVRHRQTRLHWAQGHLNWNNVRWQNVFFSDESRFCIDHADGRVRVWRKSGYRYADNCVVENNAWCGPSLMLWGAIGHNQVLGPVIFQGLGPGGNGVTAQRYMDQVLHPHVLPFFQAHENWVFQHDNARPHTARATQDLLHRSVIQVMPWPALSLDINPIEQFWDLLQTQLNRVVPRPTTVADLDRAVRQAWTNIPRQASNTLVRSMHRRCQAVIDANGGLTRYRLFCLALITHRLRNLTVLWTIIQRSTPPKSGH</sequence>
<dbReference type="PANTHER" id="PTHR23022:SF135">
    <property type="entry name" value="SI:DKEY-77F5.3"/>
    <property type="match status" value="1"/>
</dbReference>
<feature type="domain" description="Tc1-like transposase DDE" evidence="2">
    <location>
        <begin position="147"/>
        <end position="293"/>
    </location>
</feature>
<evidence type="ECO:0000313" key="3">
    <source>
        <dbReference type="EMBL" id="KAK7114519.1"/>
    </source>
</evidence>
<evidence type="ECO:0000313" key="4">
    <source>
        <dbReference type="Proteomes" id="UP001374579"/>
    </source>
</evidence>
<evidence type="ECO:0008006" key="5">
    <source>
        <dbReference type="Google" id="ProtNLM"/>
    </source>
</evidence>
<feature type="domain" description="Transposase Tc1-like" evidence="1">
    <location>
        <begin position="66"/>
        <end position="138"/>
    </location>
</feature>
<dbReference type="InterPro" id="IPR052338">
    <property type="entry name" value="Transposase_5"/>
</dbReference>
<dbReference type="PANTHER" id="PTHR23022">
    <property type="entry name" value="TRANSPOSABLE ELEMENT-RELATED"/>
    <property type="match status" value="1"/>
</dbReference>
<dbReference type="InterPro" id="IPR038717">
    <property type="entry name" value="Tc1-like_DDE_dom"/>
</dbReference>
<reference evidence="3 4" key="1">
    <citation type="submission" date="2024-02" db="EMBL/GenBank/DDBJ databases">
        <title>Chromosome-scale genome assembly of the rough periwinkle Littorina saxatilis.</title>
        <authorList>
            <person name="De Jode A."/>
            <person name="Faria R."/>
            <person name="Formenti G."/>
            <person name="Sims Y."/>
            <person name="Smith T.P."/>
            <person name="Tracey A."/>
            <person name="Wood J.M.D."/>
            <person name="Zagrodzka Z.B."/>
            <person name="Johannesson K."/>
            <person name="Butlin R.K."/>
            <person name="Leder E.H."/>
        </authorList>
    </citation>
    <scope>NUCLEOTIDE SEQUENCE [LARGE SCALE GENOMIC DNA]</scope>
    <source>
        <strain evidence="3">Snail1</strain>
        <tissue evidence="3">Muscle</tissue>
    </source>
</reference>
<dbReference type="InterPro" id="IPR036397">
    <property type="entry name" value="RNaseH_sf"/>
</dbReference>